<evidence type="ECO:0000313" key="2">
    <source>
        <dbReference type="EMBL" id="MBE0370536.1"/>
    </source>
</evidence>
<dbReference type="RefSeq" id="WP_192509629.1">
    <property type="nucleotide sequence ID" value="NZ_AQGV01000015.1"/>
</dbReference>
<sequence length="134" mass="13844">MSTVNDQITDSITQLNALLTGGAAAQSMGMLDITGTETLGMSMFNAITAQQNAQTSASAAATASCAKMLNIELPKPLPEKKLKADAKQTIADLTHAITAVQKIEPALKKYEATLPSNTNEGGTKKLSSSDSASS</sequence>
<evidence type="ECO:0000313" key="3">
    <source>
        <dbReference type="Proteomes" id="UP000615755"/>
    </source>
</evidence>
<name>A0ABR9EHQ5_9GAMM</name>
<dbReference type="InterPro" id="IPR021070">
    <property type="entry name" value="Killing_trait_RebB"/>
</dbReference>
<proteinExistence type="predicted"/>
<keyword evidence="3" id="KW-1185">Reference proteome</keyword>
<dbReference type="EMBL" id="AQGV01000015">
    <property type="protein sequence ID" value="MBE0370536.1"/>
    <property type="molecule type" value="Genomic_DNA"/>
</dbReference>
<gene>
    <name evidence="2" type="ORF">PAUR_b0595</name>
</gene>
<comment type="caution">
    <text evidence="2">The sequence shown here is derived from an EMBL/GenBank/DDBJ whole genome shotgun (WGS) entry which is preliminary data.</text>
</comment>
<evidence type="ECO:0000256" key="1">
    <source>
        <dbReference type="SAM" id="MobiDB-lite"/>
    </source>
</evidence>
<organism evidence="2 3">
    <name type="scientific">Pseudoalteromonas aurantia 208</name>
    <dbReference type="NCBI Taxonomy" id="1314867"/>
    <lineage>
        <taxon>Bacteria</taxon>
        <taxon>Pseudomonadati</taxon>
        <taxon>Pseudomonadota</taxon>
        <taxon>Gammaproteobacteria</taxon>
        <taxon>Alteromonadales</taxon>
        <taxon>Pseudoalteromonadaceae</taxon>
        <taxon>Pseudoalteromonas</taxon>
    </lineage>
</organism>
<dbReference type="Pfam" id="PF11747">
    <property type="entry name" value="RebB"/>
    <property type="match status" value="1"/>
</dbReference>
<dbReference type="Proteomes" id="UP000615755">
    <property type="component" value="Unassembled WGS sequence"/>
</dbReference>
<reference evidence="2 3" key="1">
    <citation type="submission" date="2015-03" db="EMBL/GenBank/DDBJ databases">
        <title>Genome sequence of Pseudoalteromonas aurantia.</title>
        <authorList>
            <person name="Xie B.-B."/>
            <person name="Rong J.-C."/>
            <person name="Qin Q.-L."/>
            <person name="Zhang Y.-Z."/>
        </authorList>
    </citation>
    <scope>NUCLEOTIDE SEQUENCE [LARGE SCALE GENOMIC DNA]</scope>
    <source>
        <strain evidence="2 3">208</strain>
    </source>
</reference>
<protein>
    <submittedName>
        <fullName evidence="2">Uncharacterized protein</fullName>
    </submittedName>
</protein>
<feature type="region of interest" description="Disordered" evidence="1">
    <location>
        <begin position="112"/>
        <end position="134"/>
    </location>
</feature>
<accession>A0ABR9EHQ5</accession>